<keyword evidence="3" id="KW-1185">Reference proteome</keyword>
<sequence>MCVWLTIAGVRAEVKIKAKEKKMEPKVDNNNNNYNNNNRSLPVREEQQKGDVGEADDDGDPKQVIRVGPENTQVRLGENVYLCCIVDHQKGKAQWTKDGFALGECDMMDSPIPQLPLPLSSKIHRYTLYISPFPNHLTTSQLS</sequence>
<feature type="compositionally biased region" description="Basic and acidic residues" evidence="1">
    <location>
        <begin position="42"/>
        <end position="52"/>
    </location>
</feature>
<evidence type="ECO:0000313" key="3">
    <source>
        <dbReference type="Proteomes" id="UP001286313"/>
    </source>
</evidence>
<dbReference type="InterPro" id="IPR013783">
    <property type="entry name" value="Ig-like_fold"/>
</dbReference>
<dbReference type="Proteomes" id="UP001286313">
    <property type="component" value="Unassembled WGS sequence"/>
</dbReference>
<dbReference type="Gene3D" id="2.60.40.10">
    <property type="entry name" value="Immunoglobulins"/>
    <property type="match status" value="1"/>
</dbReference>
<dbReference type="InterPro" id="IPR036179">
    <property type="entry name" value="Ig-like_dom_sf"/>
</dbReference>
<comment type="caution">
    <text evidence="2">The sequence shown here is derived from an EMBL/GenBank/DDBJ whole genome shotgun (WGS) entry which is preliminary data.</text>
</comment>
<reference evidence="2" key="1">
    <citation type="submission" date="2023-10" db="EMBL/GenBank/DDBJ databases">
        <title>Genome assemblies of two species of porcelain crab, Petrolisthes cinctipes and Petrolisthes manimaculis (Anomura: Porcellanidae).</title>
        <authorList>
            <person name="Angst P."/>
        </authorList>
    </citation>
    <scope>NUCLEOTIDE SEQUENCE</scope>
    <source>
        <strain evidence="2">PB745_01</strain>
        <tissue evidence="2">Gill</tissue>
    </source>
</reference>
<dbReference type="AlphaFoldDB" id="A0AAE1F3V6"/>
<evidence type="ECO:0008006" key="4">
    <source>
        <dbReference type="Google" id="ProtNLM"/>
    </source>
</evidence>
<name>A0AAE1F3V6_PETCI</name>
<evidence type="ECO:0000313" key="2">
    <source>
        <dbReference type="EMBL" id="KAK3866148.1"/>
    </source>
</evidence>
<dbReference type="EMBL" id="JAWQEG010003453">
    <property type="protein sequence ID" value="KAK3866148.1"/>
    <property type="molecule type" value="Genomic_DNA"/>
</dbReference>
<accession>A0AAE1F3V6</accession>
<gene>
    <name evidence="2" type="ORF">Pcinc_028297</name>
</gene>
<organism evidence="2 3">
    <name type="scientific">Petrolisthes cinctipes</name>
    <name type="common">Flat porcelain crab</name>
    <dbReference type="NCBI Taxonomy" id="88211"/>
    <lineage>
        <taxon>Eukaryota</taxon>
        <taxon>Metazoa</taxon>
        <taxon>Ecdysozoa</taxon>
        <taxon>Arthropoda</taxon>
        <taxon>Crustacea</taxon>
        <taxon>Multicrustacea</taxon>
        <taxon>Malacostraca</taxon>
        <taxon>Eumalacostraca</taxon>
        <taxon>Eucarida</taxon>
        <taxon>Decapoda</taxon>
        <taxon>Pleocyemata</taxon>
        <taxon>Anomura</taxon>
        <taxon>Galatheoidea</taxon>
        <taxon>Porcellanidae</taxon>
        <taxon>Petrolisthes</taxon>
    </lineage>
</organism>
<evidence type="ECO:0000256" key="1">
    <source>
        <dbReference type="SAM" id="MobiDB-lite"/>
    </source>
</evidence>
<feature type="compositionally biased region" description="Low complexity" evidence="1">
    <location>
        <begin position="29"/>
        <end position="38"/>
    </location>
</feature>
<dbReference type="SUPFAM" id="SSF48726">
    <property type="entry name" value="Immunoglobulin"/>
    <property type="match status" value="1"/>
</dbReference>
<proteinExistence type="predicted"/>
<protein>
    <recommendedName>
        <fullName evidence="4">Ig-like domain-containing protein</fullName>
    </recommendedName>
</protein>
<feature type="region of interest" description="Disordered" evidence="1">
    <location>
        <begin position="20"/>
        <end position="70"/>
    </location>
</feature>